<dbReference type="SUPFAM" id="SSF57829">
    <property type="entry name" value="Zn-binding ribosomal proteins"/>
    <property type="match status" value="1"/>
</dbReference>
<evidence type="ECO:0000256" key="4">
    <source>
        <dbReference type="ARBA" id="ARBA00035436"/>
    </source>
</evidence>
<keyword evidence="2 5" id="KW-0689">Ribosomal protein</keyword>
<dbReference type="AlphaFoldDB" id="A0A087T5H0"/>
<accession>A0A087T5H0</accession>
<dbReference type="InterPro" id="IPR011332">
    <property type="entry name" value="Ribosomal_zn-bd"/>
</dbReference>
<dbReference type="GO" id="GO:0005737">
    <property type="term" value="C:cytoplasm"/>
    <property type="evidence" value="ECO:0007669"/>
    <property type="project" value="UniProtKB-ARBA"/>
</dbReference>
<gene>
    <name evidence="5" type="ORF">X975_07287</name>
</gene>
<dbReference type="Proteomes" id="UP000054359">
    <property type="component" value="Unassembled WGS sequence"/>
</dbReference>
<sequence length="54" mass="6370">MAKPKTSHVLVMLKSIVSHHKFPTIRPRNAEKLEVTKFDPHVQKFVLYKEMKKP</sequence>
<dbReference type="Pfam" id="PF00471">
    <property type="entry name" value="Ribosomal_L33"/>
    <property type="match status" value="1"/>
</dbReference>
<reference evidence="5 6" key="1">
    <citation type="submission" date="2013-11" db="EMBL/GenBank/DDBJ databases">
        <title>Genome sequencing of Stegodyphus mimosarum.</title>
        <authorList>
            <person name="Bechsgaard J."/>
        </authorList>
    </citation>
    <scope>NUCLEOTIDE SEQUENCE [LARGE SCALE GENOMIC DNA]</scope>
</reference>
<keyword evidence="3" id="KW-0687">Ribonucleoprotein</keyword>
<dbReference type="GO" id="GO:1990904">
    <property type="term" value="C:ribonucleoprotein complex"/>
    <property type="evidence" value="ECO:0007669"/>
    <property type="project" value="UniProtKB-KW"/>
</dbReference>
<evidence type="ECO:0000313" key="5">
    <source>
        <dbReference type="EMBL" id="KFM60359.1"/>
    </source>
</evidence>
<dbReference type="Gene3D" id="2.20.28.120">
    <property type="entry name" value="Ribosomal protein L33"/>
    <property type="match status" value="1"/>
</dbReference>
<dbReference type="STRING" id="407821.A0A087T5H0"/>
<keyword evidence="6" id="KW-1185">Reference proteome</keyword>
<dbReference type="GO" id="GO:0003735">
    <property type="term" value="F:structural constituent of ribosome"/>
    <property type="evidence" value="ECO:0007669"/>
    <property type="project" value="InterPro"/>
</dbReference>
<evidence type="ECO:0000256" key="1">
    <source>
        <dbReference type="ARBA" id="ARBA00007596"/>
    </source>
</evidence>
<dbReference type="NCBIfam" id="TIGR01023">
    <property type="entry name" value="rpmG_bact"/>
    <property type="match status" value="1"/>
</dbReference>
<dbReference type="InterPro" id="IPR038584">
    <property type="entry name" value="Ribosomal_bL33_sf"/>
</dbReference>
<evidence type="ECO:0000256" key="2">
    <source>
        <dbReference type="ARBA" id="ARBA00022980"/>
    </source>
</evidence>
<name>A0A087T5H0_STEMI</name>
<dbReference type="InterPro" id="IPR001705">
    <property type="entry name" value="Ribosomal_bL33"/>
</dbReference>
<dbReference type="GO" id="GO:0006412">
    <property type="term" value="P:translation"/>
    <property type="evidence" value="ECO:0007669"/>
    <property type="project" value="InterPro"/>
</dbReference>
<dbReference type="GO" id="GO:0005840">
    <property type="term" value="C:ribosome"/>
    <property type="evidence" value="ECO:0007669"/>
    <property type="project" value="UniProtKB-KW"/>
</dbReference>
<comment type="similarity">
    <text evidence="1">Belongs to the bacterial ribosomal protein bL33 family.</text>
</comment>
<dbReference type="EMBL" id="KK113507">
    <property type="protein sequence ID" value="KFM60359.1"/>
    <property type="molecule type" value="Genomic_DNA"/>
</dbReference>
<evidence type="ECO:0000256" key="3">
    <source>
        <dbReference type="ARBA" id="ARBA00023274"/>
    </source>
</evidence>
<dbReference type="OrthoDB" id="275534at2759"/>
<evidence type="ECO:0000313" key="6">
    <source>
        <dbReference type="Proteomes" id="UP000054359"/>
    </source>
</evidence>
<proteinExistence type="inferred from homology"/>
<protein>
    <recommendedName>
        <fullName evidence="4">39S ribosomal protein L33, mitochondrial</fullName>
    </recommendedName>
</protein>
<organism evidence="5 6">
    <name type="scientific">Stegodyphus mimosarum</name>
    <name type="common">African social velvet spider</name>
    <dbReference type="NCBI Taxonomy" id="407821"/>
    <lineage>
        <taxon>Eukaryota</taxon>
        <taxon>Metazoa</taxon>
        <taxon>Ecdysozoa</taxon>
        <taxon>Arthropoda</taxon>
        <taxon>Chelicerata</taxon>
        <taxon>Arachnida</taxon>
        <taxon>Araneae</taxon>
        <taxon>Araneomorphae</taxon>
        <taxon>Entelegynae</taxon>
        <taxon>Eresoidea</taxon>
        <taxon>Eresidae</taxon>
        <taxon>Stegodyphus</taxon>
    </lineage>
</organism>
<feature type="non-terminal residue" evidence="5">
    <location>
        <position position="54"/>
    </location>
</feature>